<gene>
    <name evidence="2" type="ORF">FXB38_06740</name>
</gene>
<proteinExistence type="predicted"/>
<feature type="region of interest" description="Disordered" evidence="1">
    <location>
        <begin position="1"/>
        <end position="63"/>
    </location>
</feature>
<feature type="compositionally biased region" description="Basic and acidic residues" evidence="1">
    <location>
        <begin position="38"/>
        <end position="63"/>
    </location>
</feature>
<evidence type="ECO:0000313" key="3">
    <source>
        <dbReference type="Proteomes" id="UP000324853"/>
    </source>
</evidence>
<evidence type="ECO:0000256" key="1">
    <source>
        <dbReference type="SAM" id="MobiDB-lite"/>
    </source>
</evidence>
<dbReference type="AlphaFoldDB" id="A0A5S4WZ60"/>
<reference evidence="2 3" key="1">
    <citation type="submission" date="2019-08" db="EMBL/GenBank/DDBJ databases">
        <title>Bradyrhizobium hipponensis sp. nov., a rhizobium isolated from a Lupinus angustifolius root nodule in Tunisia.</title>
        <authorList>
            <person name="Off K."/>
            <person name="Rejili M."/>
            <person name="Mars M."/>
            <person name="Brachmann A."/>
            <person name="Marin M."/>
        </authorList>
    </citation>
    <scope>NUCLEOTIDE SEQUENCE [LARGE SCALE GENOMIC DNA]</scope>
    <source>
        <strain evidence="2 3">CTAW11</strain>
    </source>
</reference>
<sequence length="63" mass="7009">MSADDDEKARKRRAEELRSTIRDAESGAKPGRAPTPREITDEAARKARDEANKISPEKDRSNG</sequence>
<comment type="caution">
    <text evidence="2">The sequence shown here is derived from an EMBL/GenBank/DDBJ whole genome shotgun (WGS) entry which is preliminary data.</text>
</comment>
<name>A0A5S4WZ60_9BRAD</name>
<organism evidence="2 3">
    <name type="scientific">Bradyrhizobium cytisi</name>
    <dbReference type="NCBI Taxonomy" id="515489"/>
    <lineage>
        <taxon>Bacteria</taxon>
        <taxon>Pseudomonadati</taxon>
        <taxon>Pseudomonadota</taxon>
        <taxon>Alphaproteobacteria</taxon>
        <taxon>Hyphomicrobiales</taxon>
        <taxon>Nitrobacteraceae</taxon>
        <taxon>Bradyrhizobium</taxon>
    </lineage>
</organism>
<dbReference type="RefSeq" id="WP_148749969.1">
    <property type="nucleotide sequence ID" value="NZ_VSSR01000011.1"/>
</dbReference>
<protein>
    <submittedName>
        <fullName evidence="2">Uncharacterized protein</fullName>
    </submittedName>
</protein>
<feature type="compositionally biased region" description="Basic and acidic residues" evidence="1">
    <location>
        <begin position="7"/>
        <end position="26"/>
    </location>
</feature>
<accession>A0A5S4WZ60</accession>
<evidence type="ECO:0000313" key="2">
    <source>
        <dbReference type="EMBL" id="TYL86931.1"/>
    </source>
</evidence>
<dbReference type="EMBL" id="VSSR01000011">
    <property type="protein sequence ID" value="TYL86931.1"/>
    <property type="molecule type" value="Genomic_DNA"/>
</dbReference>
<dbReference type="Proteomes" id="UP000324853">
    <property type="component" value="Unassembled WGS sequence"/>
</dbReference>
<keyword evidence="3" id="KW-1185">Reference proteome</keyword>